<evidence type="ECO:0008006" key="6">
    <source>
        <dbReference type="Google" id="ProtNLM"/>
    </source>
</evidence>
<reference evidence="4 5" key="1">
    <citation type="journal article" date="2016" name="Nat. Commun.">
        <title>Thousands of microbial genomes shed light on interconnected biogeochemical processes in an aquifer system.</title>
        <authorList>
            <person name="Anantharaman K."/>
            <person name="Brown C.T."/>
            <person name="Hug L.A."/>
            <person name="Sharon I."/>
            <person name="Castelle C.J."/>
            <person name="Probst A.J."/>
            <person name="Thomas B.C."/>
            <person name="Singh A."/>
            <person name="Wilkins M.J."/>
            <person name="Karaoz U."/>
            <person name="Brodie E.L."/>
            <person name="Williams K.H."/>
            <person name="Hubbard S.S."/>
            <person name="Banfield J.F."/>
        </authorList>
    </citation>
    <scope>NUCLEOTIDE SEQUENCE [LARGE SCALE GENOMIC DNA]</scope>
</reference>
<name>A0A1F5EYQ1_9BACT</name>
<feature type="transmembrane region" description="Helical" evidence="3">
    <location>
        <begin position="21"/>
        <end position="44"/>
    </location>
</feature>
<proteinExistence type="inferred from homology"/>
<sequence>MPHPIQRFKEWFGSLSPARKWIYPIVTVLLVGGITVGLVIILSVPPEAGRLVPEGVEIVEAKLPDPVQLTVGEGNDGSPAVSPDGALVAFASDRSGNLDLYVMPVAGGELRQLTHSTSDEKDPHFSPDGSSLVYVSRIEGDYDVWVMDARGGGELRLTHHEGDEAEPRWSPIQFQSDTLYYRVLYGSAEGPFTVREDGSDRQSVALPVEGASHLRWTPHGLGVLGEAETDEGIAVVATGLEGIFPIEGVHGRQPLLSPNMTGLLFIGSLNGNHRIYYYEPSRGRLLKLDPLSEPGELAWAPDGSGFFYTDLVDGFSKIFYQPLPLPLSDVANLWQYDLRPEQLDALERSSLIYGDRRWPLFDQPYLDEYPGDVVFASSYTRPIYVTADAVAELTDYYLDFLLLALEEDTARLELVNFYFALDARLKQEIHQLEEARSYAMANPESLLVAQVGGVEAYDVLMDHLRFLASYVEVGGELLVPANVVRAEITDPDAFQAATAIRGGAGLAPIVSRGSDNYPAESFQAPDWVRRTSELAAGFCRGYNWASRVKFRLTDRDQALEALILTYLLGSGELRSRWSRLDDAFAFQFGEADDFDMDTLDDLMRESYGADVTLAELADPEGLDRFTEAVAGLQAKITEDKPEEAEKEPTFALFAERAWPLEAYLAALRSPAVGTVGTRRASAGLLDIAAADGSEAAWGQLFDAQGEGGYAGFEEALNAVKADLRRHDDGLFYGWMRALRPFLASPEPPEGEESDPAAGIAALRAAYVFCGGLLALTTEPVAFESEPAAPFSTGTTGETPALPLPYVYVEPCPELFERLAGLVKSQHDLLRETGLFPEFAPLAGSEALAAAQAAELARQRENLTAEELLEEAPPAEEALVLSGIRVEDVYRRFYDFLTRLGTIARQQVSGVPLTPDDQYYLLRFGQLMRELTRDTFRQGSLGCSPGTTCARVANFEADEGYLALGLGEAEELLRIVPRPGGGRLLVVGAAYGYYEMGRRTPMVLSDWLNQVTAEPSPIRPGWTASFAPETGSGMNGTENVPNEPKG</sequence>
<protein>
    <recommendedName>
        <fullName evidence="6">Dipeptidylpeptidase IV N-terminal domain-containing protein</fullName>
    </recommendedName>
</protein>
<dbReference type="InterPro" id="IPR011042">
    <property type="entry name" value="6-blade_b-propeller_TolB-like"/>
</dbReference>
<dbReference type="Proteomes" id="UP000177187">
    <property type="component" value="Unassembled WGS sequence"/>
</dbReference>
<dbReference type="InterPro" id="IPR022601">
    <property type="entry name" value="DUF3160"/>
</dbReference>
<dbReference type="STRING" id="1817816.A2Y64_04710"/>
<organism evidence="4 5">
    <name type="scientific">Candidatus Coatesbacteria bacterium RBG_13_66_14</name>
    <dbReference type="NCBI Taxonomy" id="1817816"/>
    <lineage>
        <taxon>Bacteria</taxon>
        <taxon>Candidatus Coatesiibacteriota</taxon>
    </lineage>
</organism>
<keyword evidence="3" id="KW-1133">Transmembrane helix</keyword>
<dbReference type="Pfam" id="PF07676">
    <property type="entry name" value="PD40"/>
    <property type="match status" value="2"/>
</dbReference>
<comment type="similarity">
    <text evidence="1">Belongs to the TolB family.</text>
</comment>
<dbReference type="PANTHER" id="PTHR36842">
    <property type="entry name" value="PROTEIN TOLB HOMOLOG"/>
    <property type="match status" value="1"/>
</dbReference>
<evidence type="ECO:0000313" key="5">
    <source>
        <dbReference type="Proteomes" id="UP000177187"/>
    </source>
</evidence>
<dbReference type="SUPFAM" id="SSF69304">
    <property type="entry name" value="Tricorn protease N-terminal domain"/>
    <property type="match status" value="1"/>
</dbReference>
<comment type="caution">
    <text evidence="4">The sequence shown here is derived from an EMBL/GenBank/DDBJ whole genome shotgun (WGS) entry which is preliminary data.</text>
</comment>
<dbReference type="InterPro" id="IPR011659">
    <property type="entry name" value="WD40"/>
</dbReference>
<dbReference type="Pfam" id="PF11369">
    <property type="entry name" value="DUF3160"/>
    <property type="match status" value="1"/>
</dbReference>
<keyword evidence="3" id="KW-0812">Transmembrane</keyword>
<feature type="region of interest" description="Disordered" evidence="2">
    <location>
        <begin position="1018"/>
        <end position="1045"/>
    </location>
</feature>
<dbReference type="EMBL" id="MFAF01000119">
    <property type="protein sequence ID" value="OGD72490.1"/>
    <property type="molecule type" value="Genomic_DNA"/>
</dbReference>
<evidence type="ECO:0000256" key="3">
    <source>
        <dbReference type="SAM" id="Phobius"/>
    </source>
</evidence>
<evidence type="ECO:0000256" key="1">
    <source>
        <dbReference type="ARBA" id="ARBA00009820"/>
    </source>
</evidence>
<evidence type="ECO:0000256" key="2">
    <source>
        <dbReference type="SAM" id="MobiDB-lite"/>
    </source>
</evidence>
<dbReference type="Gene3D" id="2.120.10.30">
    <property type="entry name" value="TolB, C-terminal domain"/>
    <property type="match status" value="1"/>
</dbReference>
<keyword evidence="3" id="KW-0472">Membrane</keyword>
<evidence type="ECO:0000313" key="4">
    <source>
        <dbReference type="EMBL" id="OGD72490.1"/>
    </source>
</evidence>
<dbReference type="PANTHER" id="PTHR36842:SF1">
    <property type="entry name" value="PROTEIN TOLB"/>
    <property type="match status" value="1"/>
</dbReference>
<gene>
    <name evidence="4" type="ORF">A2Y64_04710</name>
</gene>
<dbReference type="SMART" id="SM01325">
    <property type="entry name" value="DUF3160"/>
    <property type="match status" value="1"/>
</dbReference>
<dbReference type="AlphaFoldDB" id="A0A1F5EYQ1"/>
<accession>A0A1F5EYQ1</accession>